<dbReference type="PROSITE" id="PS01315">
    <property type="entry name" value="CDS"/>
    <property type="match status" value="1"/>
</dbReference>
<reference evidence="20" key="1">
    <citation type="submission" date="2020-10" db="EMBL/GenBank/DDBJ databases">
        <authorList>
            <person name="Gilroy R."/>
        </authorList>
    </citation>
    <scope>NUCLEOTIDE SEQUENCE</scope>
    <source>
        <strain evidence="20">CHK195-26880</strain>
    </source>
</reference>
<proteinExistence type="inferred from homology"/>
<evidence type="ECO:0000256" key="5">
    <source>
        <dbReference type="ARBA" id="ARBA00010185"/>
    </source>
</evidence>
<evidence type="ECO:0000256" key="16">
    <source>
        <dbReference type="ARBA" id="ARBA00023209"/>
    </source>
</evidence>
<keyword evidence="16" id="KW-0594">Phospholipid biosynthesis</keyword>
<dbReference type="GO" id="GO:0005886">
    <property type="term" value="C:plasma membrane"/>
    <property type="evidence" value="ECO:0007669"/>
    <property type="project" value="UniProtKB-SubCell"/>
</dbReference>
<evidence type="ECO:0000256" key="2">
    <source>
        <dbReference type="ARBA" id="ARBA00004651"/>
    </source>
</evidence>
<keyword evidence="12 18" id="KW-0548">Nucleotidyltransferase</keyword>
<keyword evidence="8" id="KW-1003">Cell membrane</keyword>
<feature type="transmembrane region" description="Helical" evidence="19">
    <location>
        <begin position="246"/>
        <end position="266"/>
    </location>
</feature>
<name>A0A9D1GDM4_9FIRM</name>
<keyword evidence="17" id="KW-1208">Phospholipid metabolism</keyword>
<comment type="caution">
    <text evidence="20">The sequence shown here is derived from an EMBL/GenBank/DDBJ whole genome shotgun (WGS) entry which is preliminary data.</text>
</comment>
<evidence type="ECO:0000256" key="10">
    <source>
        <dbReference type="ARBA" id="ARBA00022679"/>
    </source>
</evidence>
<evidence type="ECO:0000256" key="14">
    <source>
        <dbReference type="ARBA" id="ARBA00023098"/>
    </source>
</evidence>
<evidence type="ECO:0000256" key="9">
    <source>
        <dbReference type="ARBA" id="ARBA00022516"/>
    </source>
</evidence>
<evidence type="ECO:0000256" key="3">
    <source>
        <dbReference type="ARBA" id="ARBA00005119"/>
    </source>
</evidence>
<gene>
    <name evidence="20" type="ORF">IAB59_07260</name>
</gene>
<evidence type="ECO:0000313" key="20">
    <source>
        <dbReference type="EMBL" id="HIT38254.1"/>
    </source>
</evidence>
<reference evidence="20" key="2">
    <citation type="journal article" date="2021" name="PeerJ">
        <title>Extensive microbial diversity within the chicken gut microbiome revealed by metagenomics and culture.</title>
        <authorList>
            <person name="Gilroy R."/>
            <person name="Ravi A."/>
            <person name="Getino M."/>
            <person name="Pursley I."/>
            <person name="Horton D.L."/>
            <person name="Alikhan N.F."/>
            <person name="Baker D."/>
            <person name="Gharbi K."/>
            <person name="Hall N."/>
            <person name="Watson M."/>
            <person name="Adriaenssens E.M."/>
            <person name="Foster-Nyarko E."/>
            <person name="Jarju S."/>
            <person name="Secka A."/>
            <person name="Antonio M."/>
            <person name="Oren A."/>
            <person name="Chaudhuri R.R."/>
            <person name="La Ragione R."/>
            <person name="Hildebrand F."/>
            <person name="Pallen M.J."/>
        </authorList>
    </citation>
    <scope>NUCLEOTIDE SEQUENCE</scope>
    <source>
        <strain evidence="20">CHK195-26880</strain>
    </source>
</reference>
<sequence length="267" mass="29936">MKKRIISAIIMILIFVPLLFIGGIPFSILMTLLSVGAMHELITIREKKKEFPLLTKIISYLFVIFASILTYNQSIYSYKMSYQLISFIVLIYLLPTLLKDDKKYNYDINDALYLVGSLVFINISFNLVLVLRNYSLNYLIYLLLITVITDTFALITGMYIGKNKLAKDISPNKTVEGFVGGVLMGTFVATTFYYTVINPGISLAILVLTTLFLAVVGQLGDLVFSSIKRTFGVKDFSNLIPGHGGILDRFDSLIFVILAFILVMGLI</sequence>
<evidence type="ECO:0000256" key="13">
    <source>
        <dbReference type="ARBA" id="ARBA00022989"/>
    </source>
</evidence>
<evidence type="ECO:0000256" key="19">
    <source>
        <dbReference type="SAM" id="Phobius"/>
    </source>
</evidence>
<evidence type="ECO:0000256" key="4">
    <source>
        <dbReference type="ARBA" id="ARBA00005189"/>
    </source>
</evidence>
<evidence type="ECO:0000256" key="8">
    <source>
        <dbReference type="ARBA" id="ARBA00022475"/>
    </source>
</evidence>
<dbReference type="InterPro" id="IPR000374">
    <property type="entry name" value="PC_trans"/>
</dbReference>
<evidence type="ECO:0000256" key="7">
    <source>
        <dbReference type="ARBA" id="ARBA00019373"/>
    </source>
</evidence>
<evidence type="ECO:0000256" key="6">
    <source>
        <dbReference type="ARBA" id="ARBA00012487"/>
    </source>
</evidence>
<evidence type="ECO:0000256" key="11">
    <source>
        <dbReference type="ARBA" id="ARBA00022692"/>
    </source>
</evidence>
<keyword evidence="14" id="KW-0443">Lipid metabolism</keyword>
<feature type="transmembrane region" description="Helical" evidence="19">
    <location>
        <begin position="201"/>
        <end position="225"/>
    </location>
</feature>
<dbReference type="AlphaFoldDB" id="A0A9D1GDM4"/>
<accession>A0A9D1GDM4</accession>
<evidence type="ECO:0000256" key="12">
    <source>
        <dbReference type="ARBA" id="ARBA00022695"/>
    </source>
</evidence>
<dbReference type="EMBL" id="DVKQ01000093">
    <property type="protein sequence ID" value="HIT38254.1"/>
    <property type="molecule type" value="Genomic_DNA"/>
</dbReference>
<keyword evidence="10 18" id="KW-0808">Transferase</keyword>
<evidence type="ECO:0000313" key="21">
    <source>
        <dbReference type="Proteomes" id="UP000886833"/>
    </source>
</evidence>
<comment type="catalytic activity">
    <reaction evidence="1 18">
        <text>a 1,2-diacyl-sn-glycero-3-phosphate + CTP + H(+) = a CDP-1,2-diacyl-sn-glycerol + diphosphate</text>
        <dbReference type="Rhea" id="RHEA:16229"/>
        <dbReference type="ChEBI" id="CHEBI:15378"/>
        <dbReference type="ChEBI" id="CHEBI:33019"/>
        <dbReference type="ChEBI" id="CHEBI:37563"/>
        <dbReference type="ChEBI" id="CHEBI:58332"/>
        <dbReference type="ChEBI" id="CHEBI:58608"/>
        <dbReference type="EC" id="2.7.7.41"/>
    </reaction>
</comment>
<dbReference type="PANTHER" id="PTHR46382">
    <property type="entry name" value="PHOSPHATIDATE CYTIDYLYLTRANSFERASE"/>
    <property type="match status" value="1"/>
</dbReference>
<keyword evidence="11 18" id="KW-0812">Transmembrane</keyword>
<keyword evidence="15 19" id="KW-0472">Membrane</keyword>
<keyword evidence="9" id="KW-0444">Lipid biosynthesis</keyword>
<organism evidence="20 21">
    <name type="scientific">Candidatus Onthousia faecipullorum</name>
    <dbReference type="NCBI Taxonomy" id="2840887"/>
    <lineage>
        <taxon>Bacteria</taxon>
        <taxon>Bacillati</taxon>
        <taxon>Bacillota</taxon>
        <taxon>Bacilli</taxon>
        <taxon>Candidatus Onthousia</taxon>
    </lineage>
</organism>
<dbReference type="PANTHER" id="PTHR46382:SF1">
    <property type="entry name" value="PHOSPHATIDATE CYTIDYLYLTRANSFERASE"/>
    <property type="match status" value="1"/>
</dbReference>
<feature type="transmembrane region" description="Helical" evidence="19">
    <location>
        <begin position="110"/>
        <end position="132"/>
    </location>
</feature>
<keyword evidence="13 19" id="KW-1133">Transmembrane helix</keyword>
<dbReference type="Pfam" id="PF01148">
    <property type="entry name" value="CTP_transf_1"/>
    <property type="match status" value="1"/>
</dbReference>
<feature type="transmembrane region" description="Helical" evidence="19">
    <location>
        <begin position="53"/>
        <end position="74"/>
    </location>
</feature>
<comment type="similarity">
    <text evidence="5 18">Belongs to the CDS family.</text>
</comment>
<feature type="transmembrane region" description="Helical" evidence="19">
    <location>
        <begin position="138"/>
        <end position="161"/>
    </location>
</feature>
<dbReference type="Proteomes" id="UP000886833">
    <property type="component" value="Unassembled WGS sequence"/>
</dbReference>
<feature type="transmembrane region" description="Helical" evidence="19">
    <location>
        <begin position="80"/>
        <end position="98"/>
    </location>
</feature>
<evidence type="ECO:0000256" key="18">
    <source>
        <dbReference type="RuleBase" id="RU003938"/>
    </source>
</evidence>
<comment type="subcellular location">
    <subcellularLocation>
        <location evidence="2">Cell membrane</location>
        <topology evidence="2">Multi-pass membrane protein</topology>
    </subcellularLocation>
</comment>
<evidence type="ECO:0000256" key="15">
    <source>
        <dbReference type="ARBA" id="ARBA00023136"/>
    </source>
</evidence>
<dbReference type="EC" id="2.7.7.41" evidence="6 18"/>
<comment type="pathway">
    <text evidence="3 18">Phospholipid metabolism; CDP-diacylglycerol biosynthesis; CDP-diacylglycerol from sn-glycerol 3-phosphate: step 3/3.</text>
</comment>
<dbReference type="GO" id="GO:0004605">
    <property type="term" value="F:phosphatidate cytidylyltransferase activity"/>
    <property type="evidence" value="ECO:0007669"/>
    <property type="project" value="UniProtKB-EC"/>
</dbReference>
<evidence type="ECO:0000256" key="1">
    <source>
        <dbReference type="ARBA" id="ARBA00001698"/>
    </source>
</evidence>
<feature type="transmembrane region" description="Helical" evidence="19">
    <location>
        <begin position="173"/>
        <end position="195"/>
    </location>
</feature>
<evidence type="ECO:0000256" key="17">
    <source>
        <dbReference type="ARBA" id="ARBA00023264"/>
    </source>
</evidence>
<comment type="pathway">
    <text evidence="4">Lipid metabolism.</text>
</comment>
<dbReference type="GO" id="GO:0016024">
    <property type="term" value="P:CDP-diacylglycerol biosynthetic process"/>
    <property type="evidence" value="ECO:0007669"/>
    <property type="project" value="TreeGrafter"/>
</dbReference>
<protein>
    <recommendedName>
        <fullName evidence="7 18">Phosphatidate cytidylyltransferase</fullName>
        <ecNumber evidence="6 18">2.7.7.41</ecNumber>
    </recommendedName>
</protein>
<feature type="transmembrane region" description="Helical" evidence="19">
    <location>
        <begin position="6"/>
        <end position="33"/>
    </location>
</feature>